<protein>
    <recommendedName>
        <fullName evidence="3">DUF2946 domain-containing protein</fullName>
    </recommendedName>
</protein>
<dbReference type="RefSeq" id="WP_006953685.1">
    <property type="nucleotide sequence ID" value="NZ_JH594523.1"/>
</dbReference>
<name>H1Q511_9BACT</name>
<dbReference type="PATRIC" id="fig|883158.3.peg.2002"/>
<accession>H1Q511</accession>
<dbReference type="EMBL" id="AGWK01000059">
    <property type="protein sequence ID" value="EHO65989.1"/>
    <property type="molecule type" value="Genomic_DNA"/>
</dbReference>
<dbReference type="Proteomes" id="UP000016023">
    <property type="component" value="Unassembled WGS sequence"/>
</dbReference>
<dbReference type="STRING" id="883158.HMPREF9140_01999"/>
<sequence length="107" mass="12088">MHINKQKRVLLAWMLLATFMFMHVLKDVHIHHPLEKAGKAMSTNEDGPSAKGNCFICDFTLNQATQTGGVEFRPMISFVAFTLNHFETLIVYRLVESVNSHSPPTMA</sequence>
<comment type="caution">
    <text evidence="1">The sequence shown here is derived from an EMBL/GenBank/DDBJ whole genome shotgun (WGS) entry which is preliminary data.</text>
</comment>
<organism evidence="1 2">
    <name type="scientific">Prevotella micans F0438</name>
    <dbReference type="NCBI Taxonomy" id="883158"/>
    <lineage>
        <taxon>Bacteria</taxon>
        <taxon>Pseudomonadati</taxon>
        <taxon>Bacteroidota</taxon>
        <taxon>Bacteroidia</taxon>
        <taxon>Bacteroidales</taxon>
        <taxon>Prevotellaceae</taxon>
        <taxon>Prevotella</taxon>
    </lineage>
</organism>
<dbReference type="HOGENOM" id="CLU_171070_0_0_10"/>
<dbReference type="AlphaFoldDB" id="H1Q511"/>
<evidence type="ECO:0008006" key="3">
    <source>
        <dbReference type="Google" id="ProtNLM"/>
    </source>
</evidence>
<evidence type="ECO:0000313" key="1">
    <source>
        <dbReference type="EMBL" id="EHO65989.1"/>
    </source>
</evidence>
<proteinExistence type="predicted"/>
<evidence type="ECO:0000313" key="2">
    <source>
        <dbReference type="Proteomes" id="UP000016023"/>
    </source>
</evidence>
<gene>
    <name evidence="1" type="ORF">HMPREF9140_01999</name>
</gene>
<reference evidence="1 2" key="1">
    <citation type="submission" date="2011-12" db="EMBL/GenBank/DDBJ databases">
        <title>The Genome Sequence of Prevotella micans F0438.</title>
        <authorList>
            <consortium name="The Broad Institute Genome Sequencing Platform"/>
            <person name="Earl A."/>
            <person name="Ward D."/>
            <person name="Feldgarden M."/>
            <person name="Gevers D."/>
            <person name="Izard J."/>
            <person name="Baranova O.V."/>
            <person name="Blanton J.M."/>
            <person name="Wade W.G."/>
            <person name="Dewhirst F.E."/>
            <person name="Young S.K."/>
            <person name="Zeng Q."/>
            <person name="Gargeya S."/>
            <person name="Fitzgerald M."/>
            <person name="Haas B."/>
            <person name="Abouelleil A."/>
            <person name="Alvarado L."/>
            <person name="Arachchi H.M."/>
            <person name="Berlin A."/>
            <person name="Chapman S.B."/>
            <person name="Gearin G."/>
            <person name="Goldberg J."/>
            <person name="Griggs A."/>
            <person name="Gujja S."/>
            <person name="Hansen M."/>
            <person name="Heiman D."/>
            <person name="Howarth C."/>
            <person name="Larimer J."/>
            <person name="Lui A."/>
            <person name="MacDonald P.J.P."/>
            <person name="McCowen C."/>
            <person name="Montmayeur A."/>
            <person name="Murphy C."/>
            <person name="Neiman D."/>
            <person name="Pearson M."/>
            <person name="Priest M."/>
            <person name="Roberts A."/>
            <person name="Saif S."/>
            <person name="Shea T."/>
            <person name="Sisk P."/>
            <person name="Stolte C."/>
            <person name="Sykes S."/>
            <person name="Wortman J."/>
            <person name="Nusbaum C."/>
            <person name="Birren B."/>
        </authorList>
    </citation>
    <scope>NUCLEOTIDE SEQUENCE [LARGE SCALE GENOMIC DNA]</scope>
    <source>
        <strain evidence="1 2">F0438</strain>
    </source>
</reference>
<keyword evidence="2" id="KW-1185">Reference proteome</keyword>